<dbReference type="AlphaFoldDB" id="A0A1J1J1Q9"/>
<gene>
    <name evidence="1" type="ORF">CLUMA_CG019916</name>
</gene>
<name>A0A1J1J1Q9_9DIPT</name>
<organism evidence="1 2">
    <name type="scientific">Clunio marinus</name>
    <dbReference type="NCBI Taxonomy" id="568069"/>
    <lineage>
        <taxon>Eukaryota</taxon>
        <taxon>Metazoa</taxon>
        <taxon>Ecdysozoa</taxon>
        <taxon>Arthropoda</taxon>
        <taxon>Hexapoda</taxon>
        <taxon>Insecta</taxon>
        <taxon>Pterygota</taxon>
        <taxon>Neoptera</taxon>
        <taxon>Endopterygota</taxon>
        <taxon>Diptera</taxon>
        <taxon>Nematocera</taxon>
        <taxon>Chironomoidea</taxon>
        <taxon>Chironomidae</taxon>
        <taxon>Clunio</taxon>
    </lineage>
</organism>
<dbReference type="EMBL" id="CVRI01000067">
    <property type="protein sequence ID" value="CRL06467.1"/>
    <property type="molecule type" value="Genomic_DNA"/>
</dbReference>
<proteinExistence type="predicted"/>
<protein>
    <submittedName>
        <fullName evidence="1">CLUMA_CG019916, isoform A</fullName>
    </submittedName>
</protein>
<dbReference type="Proteomes" id="UP000183832">
    <property type="component" value="Unassembled WGS sequence"/>
</dbReference>
<evidence type="ECO:0000313" key="2">
    <source>
        <dbReference type="Proteomes" id="UP000183832"/>
    </source>
</evidence>
<sequence length="63" mass="7275">MENFIMPHQPESIQAMIHSSGDDEEIVLARNDFVAVMKAKERKKKILKQEIPQRIVLASNEIE</sequence>
<accession>A0A1J1J1Q9</accession>
<reference evidence="1 2" key="1">
    <citation type="submission" date="2015-04" db="EMBL/GenBank/DDBJ databases">
        <authorList>
            <person name="Syromyatnikov M.Y."/>
            <person name="Popov V.N."/>
        </authorList>
    </citation>
    <scope>NUCLEOTIDE SEQUENCE [LARGE SCALE GENOMIC DNA]</scope>
</reference>
<keyword evidence="2" id="KW-1185">Reference proteome</keyword>
<evidence type="ECO:0000313" key="1">
    <source>
        <dbReference type="EMBL" id="CRL06467.1"/>
    </source>
</evidence>